<evidence type="ECO:0000256" key="10">
    <source>
        <dbReference type="ARBA" id="ARBA00023075"/>
    </source>
</evidence>
<accession>A0A1F6H303</accession>
<dbReference type="Gene3D" id="3.30.70.3270">
    <property type="match status" value="1"/>
</dbReference>
<gene>
    <name evidence="14" type="ORF">A2557_07090</name>
</gene>
<keyword evidence="9" id="KW-0520">NAD</keyword>
<feature type="region of interest" description="Disordered" evidence="12">
    <location>
        <begin position="192"/>
        <end position="211"/>
    </location>
</feature>
<keyword evidence="5" id="KW-0677">Repeat</keyword>
<evidence type="ECO:0000256" key="3">
    <source>
        <dbReference type="ARBA" id="ARBA00022719"/>
    </source>
</evidence>
<evidence type="ECO:0000256" key="9">
    <source>
        <dbReference type="ARBA" id="ARBA00023027"/>
    </source>
</evidence>
<evidence type="ECO:0000313" key="15">
    <source>
        <dbReference type="Proteomes" id="UP000177583"/>
    </source>
</evidence>
<reference evidence="14 15" key="1">
    <citation type="journal article" date="2016" name="Nat. Commun.">
        <title>Thousands of microbial genomes shed light on interconnected biogeochemical processes in an aquifer system.</title>
        <authorList>
            <person name="Anantharaman K."/>
            <person name="Brown C.T."/>
            <person name="Hug L.A."/>
            <person name="Sharon I."/>
            <person name="Castelle C.J."/>
            <person name="Probst A.J."/>
            <person name="Thomas B.C."/>
            <person name="Singh A."/>
            <person name="Wilkins M.J."/>
            <person name="Karaoz U."/>
            <person name="Brodie E.L."/>
            <person name="Williams K.H."/>
            <person name="Hubbard S.S."/>
            <person name="Banfield J.F."/>
        </authorList>
    </citation>
    <scope>NUCLEOTIDE SEQUENCE [LARGE SCALE GENOMIC DNA]</scope>
</reference>
<dbReference type="PANTHER" id="PTHR10849">
    <property type="entry name" value="NADH DEHYDROGENASE UBIQUINONE IRON-SULFUR PROTEIN 8, MITOCHONDRIAL"/>
    <property type="match status" value="1"/>
</dbReference>
<dbReference type="GO" id="GO:0051539">
    <property type="term" value="F:4 iron, 4 sulfur cluster binding"/>
    <property type="evidence" value="ECO:0007669"/>
    <property type="project" value="UniProtKB-KW"/>
</dbReference>
<dbReference type="Pfam" id="PF12838">
    <property type="entry name" value="Fer4_7"/>
    <property type="match status" value="1"/>
</dbReference>
<dbReference type="AlphaFoldDB" id="A0A1F6H303"/>
<dbReference type="GO" id="GO:0016651">
    <property type="term" value="F:oxidoreductase activity, acting on NAD(P)H"/>
    <property type="evidence" value="ECO:0007669"/>
    <property type="project" value="InterPro"/>
</dbReference>
<evidence type="ECO:0000256" key="1">
    <source>
        <dbReference type="ARBA" id="ARBA00022475"/>
    </source>
</evidence>
<dbReference type="InterPro" id="IPR017900">
    <property type="entry name" value="4Fe4S_Fe_S_CS"/>
</dbReference>
<keyword evidence="4" id="KW-0479">Metal-binding</keyword>
<evidence type="ECO:0000256" key="2">
    <source>
        <dbReference type="ARBA" id="ARBA00022485"/>
    </source>
</evidence>
<evidence type="ECO:0000256" key="12">
    <source>
        <dbReference type="SAM" id="MobiDB-lite"/>
    </source>
</evidence>
<dbReference type="PROSITE" id="PS51379">
    <property type="entry name" value="4FE4S_FER_2"/>
    <property type="match status" value="2"/>
</dbReference>
<dbReference type="GO" id="GO:0048038">
    <property type="term" value="F:quinone binding"/>
    <property type="evidence" value="ECO:0007669"/>
    <property type="project" value="UniProtKB-KW"/>
</dbReference>
<dbReference type="PANTHER" id="PTHR10849:SF24">
    <property type="entry name" value="NADH-QUINONE OXIDOREDUCTASE SUBUNIT I 2"/>
    <property type="match status" value="1"/>
</dbReference>
<evidence type="ECO:0000256" key="4">
    <source>
        <dbReference type="ARBA" id="ARBA00022723"/>
    </source>
</evidence>
<feature type="domain" description="4Fe-4S ferredoxin-type" evidence="13">
    <location>
        <begin position="123"/>
        <end position="152"/>
    </location>
</feature>
<evidence type="ECO:0000256" key="7">
    <source>
        <dbReference type="ARBA" id="ARBA00023004"/>
    </source>
</evidence>
<dbReference type="EMBL" id="MFNF01000001">
    <property type="protein sequence ID" value="OGH04745.1"/>
    <property type="molecule type" value="Genomic_DNA"/>
</dbReference>
<comment type="caution">
    <text evidence="14">The sequence shown here is derived from an EMBL/GenBank/DDBJ whole genome shotgun (WGS) entry which is preliminary data.</text>
</comment>
<dbReference type="InterPro" id="IPR017896">
    <property type="entry name" value="4Fe4S_Fe-S-bd"/>
</dbReference>
<sequence length="211" mass="23272">MNMTPKRSSFGTYLNNLVNGVTSMFEGMSITLASMFFRAQTIQYPDVNIHSNEELVKDYKGNLRGMPANYRGMLHVDMEICTACMICMKACPIDCIAITNVKCDKRTFVGVGGKKAVQTRAATRFDIDLGKCMFCGLCSLPCPTGAIHHTTQFEFVPDNLEALVYKFVTPQEAQKAEARAKEIEVEEKAAKAAKAKAEAEAKPAEPQPENN</sequence>
<evidence type="ECO:0000256" key="5">
    <source>
        <dbReference type="ARBA" id="ARBA00022737"/>
    </source>
</evidence>
<evidence type="ECO:0000259" key="13">
    <source>
        <dbReference type="PROSITE" id="PS51379"/>
    </source>
</evidence>
<keyword evidence="6" id="KW-1278">Translocase</keyword>
<dbReference type="PROSITE" id="PS00198">
    <property type="entry name" value="4FE4S_FER_1"/>
    <property type="match status" value="1"/>
</dbReference>
<dbReference type="GO" id="GO:0016020">
    <property type="term" value="C:membrane"/>
    <property type="evidence" value="ECO:0007669"/>
    <property type="project" value="InterPro"/>
</dbReference>
<keyword evidence="2" id="KW-0004">4Fe-4S</keyword>
<keyword evidence="8" id="KW-0411">Iron-sulfur</keyword>
<evidence type="ECO:0000256" key="6">
    <source>
        <dbReference type="ARBA" id="ARBA00022967"/>
    </source>
</evidence>
<dbReference type="GO" id="GO:0046872">
    <property type="term" value="F:metal ion binding"/>
    <property type="evidence" value="ECO:0007669"/>
    <property type="project" value="UniProtKB-KW"/>
</dbReference>
<keyword evidence="3" id="KW-0874">Quinone</keyword>
<keyword evidence="1" id="KW-1003">Cell membrane</keyword>
<protein>
    <recommendedName>
        <fullName evidence="13">4Fe-4S ferredoxin-type domain-containing protein</fullName>
    </recommendedName>
</protein>
<feature type="domain" description="4Fe-4S ferredoxin-type" evidence="13">
    <location>
        <begin position="72"/>
        <end position="101"/>
    </location>
</feature>
<keyword evidence="11" id="KW-0472">Membrane</keyword>
<organism evidence="14 15">
    <name type="scientific">Candidatus Lambdaproteobacteria bacterium RIFOXYD2_FULL_56_26</name>
    <dbReference type="NCBI Taxonomy" id="1817773"/>
    <lineage>
        <taxon>Bacteria</taxon>
        <taxon>Pseudomonadati</taxon>
        <taxon>Pseudomonadota</taxon>
        <taxon>Candidatus Lambdaproteobacteria</taxon>
    </lineage>
</organism>
<evidence type="ECO:0000256" key="11">
    <source>
        <dbReference type="ARBA" id="ARBA00023136"/>
    </source>
</evidence>
<keyword evidence="10" id="KW-0830">Ubiquinone</keyword>
<dbReference type="InterPro" id="IPR010226">
    <property type="entry name" value="NADH_quinone_OxRdtase_chainI"/>
</dbReference>
<name>A0A1F6H303_9PROT</name>
<evidence type="ECO:0000256" key="8">
    <source>
        <dbReference type="ARBA" id="ARBA00023014"/>
    </source>
</evidence>
<feature type="compositionally biased region" description="Basic and acidic residues" evidence="12">
    <location>
        <begin position="192"/>
        <end position="203"/>
    </location>
</feature>
<evidence type="ECO:0000313" key="14">
    <source>
        <dbReference type="EMBL" id="OGH04745.1"/>
    </source>
</evidence>
<dbReference type="SUPFAM" id="SSF54862">
    <property type="entry name" value="4Fe-4S ferredoxins"/>
    <property type="match status" value="1"/>
</dbReference>
<keyword evidence="7" id="KW-0408">Iron</keyword>
<dbReference type="Proteomes" id="UP000177583">
    <property type="component" value="Unassembled WGS sequence"/>
</dbReference>
<proteinExistence type="predicted"/>